<dbReference type="GO" id="GO:0009234">
    <property type="term" value="P:menaquinone biosynthetic process"/>
    <property type="evidence" value="ECO:0007669"/>
    <property type="project" value="UniProtKB-UniRule"/>
</dbReference>
<proteinExistence type="inferred from homology"/>
<evidence type="ECO:0000313" key="11">
    <source>
        <dbReference type="Proteomes" id="UP000000323"/>
    </source>
</evidence>
<dbReference type="EMBL" id="CP001825">
    <property type="protein sequence ID" value="ACZ42138.1"/>
    <property type="molecule type" value="Genomic_DNA"/>
</dbReference>
<dbReference type="GO" id="GO:0042371">
    <property type="term" value="P:vitamin K biosynthetic process"/>
    <property type="evidence" value="ECO:0007669"/>
    <property type="project" value="TreeGrafter"/>
</dbReference>
<dbReference type="CDD" id="cd13962">
    <property type="entry name" value="PT_UbiA_UBIAD1"/>
    <property type="match status" value="1"/>
</dbReference>
<keyword evidence="5 8" id="KW-0812">Transmembrane</keyword>
<dbReference type="Pfam" id="PF01040">
    <property type="entry name" value="UbiA"/>
    <property type="match status" value="1"/>
</dbReference>
<keyword evidence="2 8" id="KW-0474">Menaquinone biosynthesis</keyword>
<organism evidence="10 11">
    <name type="scientific">Thermobaculum terrenum (strain ATCC BAA-798 / CCMEE 7001 / YNP1)</name>
    <dbReference type="NCBI Taxonomy" id="525904"/>
    <lineage>
        <taxon>Bacteria</taxon>
        <taxon>Bacillati</taxon>
        <taxon>Chloroflexota</taxon>
        <taxon>Chloroflexia</taxon>
        <taxon>Candidatus Thermobaculales</taxon>
        <taxon>Candidatus Thermobaculaceae</taxon>
        <taxon>Thermobaculum</taxon>
    </lineage>
</organism>
<feature type="transmembrane region" description="Helical" evidence="8">
    <location>
        <begin position="148"/>
        <end position="171"/>
    </location>
</feature>
<dbReference type="Proteomes" id="UP000000323">
    <property type="component" value="Chromosome 1"/>
</dbReference>
<dbReference type="NCBIfam" id="NF004751">
    <property type="entry name" value="PRK06080.1-3"/>
    <property type="match status" value="1"/>
</dbReference>
<evidence type="ECO:0000256" key="7">
    <source>
        <dbReference type="ARBA" id="ARBA00023136"/>
    </source>
</evidence>
<dbReference type="NCBIfam" id="TIGR00751">
    <property type="entry name" value="menA"/>
    <property type="match status" value="1"/>
</dbReference>
<keyword evidence="3 8" id="KW-1003">Cell membrane</keyword>
<evidence type="ECO:0000256" key="4">
    <source>
        <dbReference type="ARBA" id="ARBA00022679"/>
    </source>
</evidence>
<dbReference type="PIRSF" id="PIRSF005355">
    <property type="entry name" value="UBIAD1"/>
    <property type="match status" value="1"/>
</dbReference>
<gene>
    <name evidence="8" type="primary">menA</name>
    <name evidence="10" type="ordered locus">Tter_1230</name>
</gene>
<feature type="transmembrane region" description="Helical" evidence="8">
    <location>
        <begin position="20"/>
        <end position="40"/>
    </location>
</feature>
<evidence type="ECO:0000256" key="8">
    <source>
        <dbReference type="HAMAP-Rule" id="MF_01937"/>
    </source>
</evidence>
<feature type="transmembrane region" description="Helical" evidence="8">
    <location>
        <begin position="229"/>
        <end position="262"/>
    </location>
</feature>
<evidence type="ECO:0000256" key="2">
    <source>
        <dbReference type="ARBA" id="ARBA00022428"/>
    </source>
</evidence>
<dbReference type="InterPro" id="IPR004657">
    <property type="entry name" value="MenA"/>
</dbReference>
<evidence type="ECO:0000256" key="1">
    <source>
        <dbReference type="ARBA" id="ARBA00004141"/>
    </source>
</evidence>
<dbReference type="InterPro" id="IPR000537">
    <property type="entry name" value="UbiA_prenyltransferase"/>
</dbReference>
<comment type="similarity">
    <text evidence="8">Belongs to the MenA family. Type 1 subfamily.</text>
</comment>
<feature type="transmembrane region" description="Helical" evidence="8">
    <location>
        <begin position="178"/>
        <end position="197"/>
    </location>
</feature>
<feature type="transmembrane region" description="Helical" evidence="8">
    <location>
        <begin position="99"/>
        <end position="118"/>
    </location>
</feature>
<dbReference type="OrthoDB" id="9767568at2"/>
<comment type="catalytic activity">
    <reaction evidence="8">
        <text>an all-trans-polyprenyl diphosphate + 1,4-dihydroxy-2-naphthoate + H(+) = a 2-demethylmenaquinol + CO2 + diphosphate</text>
        <dbReference type="Rhea" id="RHEA:26478"/>
        <dbReference type="Rhea" id="RHEA-COMP:9563"/>
        <dbReference type="Rhea" id="RHEA-COMP:9564"/>
        <dbReference type="ChEBI" id="CHEBI:11173"/>
        <dbReference type="ChEBI" id="CHEBI:15378"/>
        <dbReference type="ChEBI" id="CHEBI:16526"/>
        <dbReference type="ChEBI" id="CHEBI:33019"/>
        <dbReference type="ChEBI" id="CHEBI:55437"/>
        <dbReference type="ChEBI" id="CHEBI:58914"/>
        <dbReference type="EC" id="2.5.1.74"/>
    </reaction>
</comment>
<dbReference type="AlphaFoldDB" id="D1CBH3"/>
<evidence type="ECO:0000256" key="6">
    <source>
        <dbReference type="ARBA" id="ARBA00022989"/>
    </source>
</evidence>
<dbReference type="HAMAP" id="MF_01937">
    <property type="entry name" value="MenA_1"/>
    <property type="match status" value="1"/>
</dbReference>
<dbReference type="UniPathway" id="UPA00079">
    <property type="reaction ID" value="UER00168"/>
</dbReference>
<keyword evidence="11" id="KW-1185">Reference proteome</keyword>
<keyword evidence="7 8" id="KW-0472">Membrane</keyword>
<protein>
    <recommendedName>
        <fullName evidence="8 9">1,4-dihydroxy-2-naphthoate octaprenyltransferase</fullName>
        <shortName evidence="8">DHNA-octaprenyltransferase</shortName>
        <ecNumber evidence="8 9">2.5.1.74</ecNumber>
    </recommendedName>
</protein>
<evidence type="ECO:0000256" key="5">
    <source>
        <dbReference type="ARBA" id="ARBA00022692"/>
    </source>
</evidence>
<sequence>MTGRPAYDQMNMLRAWLLATRLPTLPAAVVPVLVGTAAAIREGHFRPLGFVAALLAALLIQIGTNFINDYYDFLSGADTSNRKGPIRPLQLGLVTPRTMFLAAALCFLIAALLGLYLIYLAGWPILVIGIAAIIAAVTYTGGPIPYGYIGLGDLFVFIFFGLVAVIGTYYVHAESVNGFVLLLSLPVAALVTAILVVNNVRDIDSDKAAGKKTLAVIIGDRAARSEYLVLILVAYLTVIIGVISGILPIWSAAVLFTLPLAIRSTRTVLYSSKGPELNSALKATGRLHLIFGLILSVTLLV</sequence>
<name>D1CBH3_THET1</name>
<evidence type="ECO:0000256" key="3">
    <source>
        <dbReference type="ARBA" id="ARBA00022475"/>
    </source>
</evidence>
<dbReference type="PANTHER" id="PTHR13929">
    <property type="entry name" value="1,4-DIHYDROXY-2-NAPHTHOATE OCTAPRENYLTRANSFERASE"/>
    <property type="match status" value="1"/>
</dbReference>
<dbReference type="HOGENOM" id="CLU_043611_1_2_0"/>
<comment type="subcellular location">
    <subcellularLocation>
        <location evidence="8">Cell membrane</location>
        <topology evidence="8">Multi-pass membrane protein</topology>
    </subcellularLocation>
    <subcellularLocation>
        <location evidence="1">Membrane</location>
        <topology evidence="1">Multi-pass membrane protein</topology>
    </subcellularLocation>
</comment>
<dbReference type="GO" id="GO:0046428">
    <property type="term" value="F:1,4-dihydroxy-2-naphthoate polyprenyltransferase activity"/>
    <property type="evidence" value="ECO:0007669"/>
    <property type="project" value="UniProtKB-UniRule"/>
</dbReference>
<feature type="transmembrane region" description="Helical" evidence="8">
    <location>
        <begin position="47"/>
        <end position="67"/>
    </location>
</feature>
<evidence type="ECO:0000313" key="10">
    <source>
        <dbReference type="EMBL" id="ACZ42138.1"/>
    </source>
</evidence>
<dbReference type="EC" id="2.5.1.74" evidence="8 9"/>
<dbReference type="PANTHER" id="PTHR13929:SF0">
    <property type="entry name" value="UBIA PRENYLTRANSFERASE DOMAIN-CONTAINING PROTEIN 1"/>
    <property type="match status" value="1"/>
</dbReference>
<dbReference type="eggNOG" id="COG1575">
    <property type="taxonomic scope" value="Bacteria"/>
</dbReference>
<keyword evidence="4 8" id="KW-0808">Transferase</keyword>
<dbReference type="KEGG" id="ttr:Tter_1230"/>
<comment type="pathway">
    <text evidence="8">Quinol/quinone metabolism; menaquinone biosynthesis; menaquinol from 1,4-dihydroxy-2-naphthoate: step 1/2.</text>
</comment>
<dbReference type="RefSeq" id="WP_012875173.1">
    <property type="nucleotide sequence ID" value="NC_013525.1"/>
</dbReference>
<dbReference type="InterPro" id="IPR026046">
    <property type="entry name" value="UBIAD1"/>
</dbReference>
<evidence type="ECO:0000256" key="9">
    <source>
        <dbReference type="NCBIfam" id="TIGR00751"/>
    </source>
</evidence>
<reference evidence="11" key="1">
    <citation type="journal article" date="2010" name="Stand. Genomic Sci.">
        <title>Complete genome sequence of 'Thermobaculum terrenum' type strain (YNP1).</title>
        <authorList>
            <person name="Kiss H."/>
            <person name="Cleland D."/>
            <person name="Lapidus A."/>
            <person name="Lucas S."/>
            <person name="Glavina Del Rio T."/>
            <person name="Nolan M."/>
            <person name="Tice H."/>
            <person name="Han C."/>
            <person name="Goodwin L."/>
            <person name="Pitluck S."/>
            <person name="Liolios K."/>
            <person name="Ivanova N."/>
            <person name="Mavromatis K."/>
            <person name="Ovchinnikova G."/>
            <person name="Pati A."/>
            <person name="Chen A."/>
            <person name="Palaniappan K."/>
            <person name="Land M."/>
            <person name="Hauser L."/>
            <person name="Chang Y."/>
            <person name="Jeffries C."/>
            <person name="Lu M."/>
            <person name="Brettin T."/>
            <person name="Detter J."/>
            <person name="Goker M."/>
            <person name="Tindall B."/>
            <person name="Beck B."/>
            <person name="McDermott T."/>
            <person name="Woyke T."/>
            <person name="Bristow J."/>
            <person name="Eisen J."/>
            <person name="Markowitz V."/>
            <person name="Hugenholtz P."/>
            <person name="Kyrpides N."/>
            <person name="Klenk H."/>
            <person name="Cheng J."/>
        </authorList>
    </citation>
    <scope>NUCLEOTIDE SEQUENCE [LARGE SCALE GENOMIC DNA]</scope>
    <source>
        <strain evidence="11">ATCC BAA-798 / YNP1</strain>
    </source>
</reference>
<dbReference type="GO" id="GO:0005886">
    <property type="term" value="C:plasma membrane"/>
    <property type="evidence" value="ECO:0007669"/>
    <property type="project" value="UniProtKB-SubCell"/>
</dbReference>
<keyword evidence="6 8" id="KW-1133">Transmembrane helix</keyword>
<dbReference type="STRING" id="525904.Tter_1230"/>
<dbReference type="Gene3D" id="1.10.357.140">
    <property type="entry name" value="UbiA prenyltransferase"/>
    <property type="match status" value="1"/>
</dbReference>
<feature type="transmembrane region" description="Helical" evidence="8">
    <location>
        <begin position="125"/>
        <end position="142"/>
    </location>
</feature>
<accession>D1CBH3</accession>
<dbReference type="InterPro" id="IPR044878">
    <property type="entry name" value="UbiA_sf"/>
</dbReference>
<comment type="function">
    <text evidence="8">Conversion of 1,4-dihydroxy-2-naphthoate (DHNA) to demethylmenaquinone (DMK).</text>
</comment>